<sequence length="93" mass="10406">MARSKKEIDDLCAMLSEYNLEGNPRELWMDSGSTYHICANKELFIAFALAQGEEKICMANSTTAKVEGTRKVCLKMTSGKVLTLNNILYIPEL</sequence>
<comment type="caution">
    <text evidence="2">The sequence shown here is derived from an EMBL/GenBank/DDBJ whole genome shotgun (WGS) entry which is preliminary data.</text>
</comment>
<organism evidence="2 3">
    <name type="scientific">Capsicum annuum</name>
    <name type="common">Capsicum pepper</name>
    <dbReference type="NCBI Taxonomy" id="4072"/>
    <lineage>
        <taxon>Eukaryota</taxon>
        <taxon>Viridiplantae</taxon>
        <taxon>Streptophyta</taxon>
        <taxon>Embryophyta</taxon>
        <taxon>Tracheophyta</taxon>
        <taxon>Spermatophyta</taxon>
        <taxon>Magnoliopsida</taxon>
        <taxon>eudicotyledons</taxon>
        <taxon>Gunneridae</taxon>
        <taxon>Pentapetalae</taxon>
        <taxon>asterids</taxon>
        <taxon>lamiids</taxon>
        <taxon>Solanales</taxon>
        <taxon>Solanaceae</taxon>
        <taxon>Solanoideae</taxon>
        <taxon>Capsiceae</taxon>
        <taxon>Capsicum</taxon>
    </lineage>
</organism>
<gene>
    <name evidence="2" type="ORF">T459_12125</name>
</gene>
<feature type="domain" description="Retrovirus-related Pol polyprotein from transposon TNT 1-94-like beta-barrel" evidence="1">
    <location>
        <begin position="28"/>
        <end position="93"/>
    </location>
</feature>
<dbReference type="InterPro" id="IPR054722">
    <property type="entry name" value="PolX-like_BBD"/>
</dbReference>
<evidence type="ECO:0000259" key="1">
    <source>
        <dbReference type="Pfam" id="PF22936"/>
    </source>
</evidence>
<accession>A0A2G2ZNW1</accession>
<keyword evidence="3" id="KW-1185">Reference proteome</keyword>
<name>A0A2G2ZNW1_CAPAN</name>
<dbReference type="Proteomes" id="UP000222542">
    <property type="component" value="Unassembled WGS sequence"/>
</dbReference>
<reference evidence="2 3" key="1">
    <citation type="journal article" date="2014" name="Nat. Genet.">
        <title>Genome sequence of the hot pepper provides insights into the evolution of pungency in Capsicum species.</title>
        <authorList>
            <person name="Kim S."/>
            <person name="Park M."/>
            <person name="Yeom S.I."/>
            <person name="Kim Y.M."/>
            <person name="Lee J.M."/>
            <person name="Lee H.A."/>
            <person name="Seo E."/>
            <person name="Choi J."/>
            <person name="Cheong K."/>
            <person name="Kim K.T."/>
            <person name="Jung K."/>
            <person name="Lee G.W."/>
            <person name="Oh S.K."/>
            <person name="Bae C."/>
            <person name="Kim S.B."/>
            <person name="Lee H.Y."/>
            <person name="Kim S.Y."/>
            <person name="Kim M.S."/>
            <person name="Kang B.C."/>
            <person name="Jo Y.D."/>
            <person name="Yang H.B."/>
            <person name="Jeong H.J."/>
            <person name="Kang W.H."/>
            <person name="Kwon J.K."/>
            <person name="Shin C."/>
            <person name="Lim J.Y."/>
            <person name="Park J.H."/>
            <person name="Huh J.H."/>
            <person name="Kim J.S."/>
            <person name="Kim B.D."/>
            <person name="Cohen O."/>
            <person name="Paran I."/>
            <person name="Suh M.C."/>
            <person name="Lee S.B."/>
            <person name="Kim Y.K."/>
            <person name="Shin Y."/>
            <person name="Noh S.J."/>
            <person name="Park J."/>
            <person name="Seo Y.S."/>
            <person name="Kwon S.Y."/>
            <person name="Kim H.A."/>
            <person name="Park J.M."/>
            <person name="Kim H.J."/>
            <person name="Choi S.B."/>
            <person name="Bosland P.W."/>
            <person name="Reeves G."/>
            <person name="Jo S.H."/>
            <person name="Lee B.W."/>
            <person name="Cho H.T."/>
            <person name="Choi H.S."/>
            <person name="Lee M.S."/>
            <person name="Yu Y."/>
            <person name="Do Choi Y."/>
            <person name="Park B.S."/>
            <person name="van Deynze A."/>
            <person name="Ashrafi H."/>
            <person name="Hill T."/>
            <person name="Kim W.T."/>
            <person name="Pai H.S."/>
            <person name="Ahn H.K."/>
            <person name="Yeam I."/>
            <person name="Giovannoni J.J."/>
            <person name="Rose J.K."/>
            <person name="Sorensen I."/>
            <person name="Lee S.J."/>
            <person name="Kim R.W."/>
            <person name="Choi I.Y."/>
            <person name="Choi B.S."/>
            <person name="Lim J.S."/>
            <person name="Lee Y.H."/>
            <person name="Choi D."/>
        </authorList>
    </citation>
    <scope>NUCLEOTIDE SEQUENCE [LARGE SCALE GENOMIC DNA]</scope>
    <source>
        <strain evidence="3">cv. CM334</strain>
    </source>
</reference>
<dbReference type="Pfam" id="PF22936">
    <property type="entry name" value="Pol_BBD"/>
    <property type="match status" value="1"/>
</dbReference>
<proteinExistence type="predicted"/>
<evidence type="ECO:0000313" key="2">
    <source>
        <dbReference type="EMBL" id="PHT83682.1"/>
    </source>
</evidence>
<protein>
    <recommendedName>
        <fullName evidence="1">Retrovirus-related Pol polyprotein from transposon TNT 1-94-like beta-barrel domain-containing protein</fullName>
    </recommendedName>
</protein>
<dbReference type="AlphaFoldDB" id="A0A2G2ZNW1"/>
<dbReference type="PANTHER" id="PTHR47592">
    <property type="entry name" value="PBF68 PROTEIN"/>
    <property type="match status" value="1"/>
</dbReference>
<dbReference type="PANTHER" id="PTHR47592:SF27">
    <property type="entry name" value="OS08G0421700 PROTEIN"/>
    <property type="match status" value="1"/>
</dbReference>
<evidence type="ECO:0000313" key="3">
    <source>
        <dbReference type="Proteomes" id="UP000222542"/>
    </source>
</evidence>
<dbReference type="EMBL" id="AYRZ02000004">
    <property type="protein sequence ID" value="PHT83682.1"/>
    <property type="molecule type" value="Genomic_DNA"/>
</dbReference>
<reference evidence="2 3" key="2">
    <citation type="journal article" date="2017" name="Genome Biol.">
        <title>New reference genome sequences of hot pepper reveal the massive evolution of plant disease-resistance genes by retroduplication.</title>
        <authorList>
            <person name="Kim S."/>
            <person name="Park J."/>
            <person name="Yeom S.I."/>
            <person name="Kim Y.M."/>
            <person name="Seo E."/>
            <person name="Kim K.T."/>
            <person name="Kim M.S."/>
            <person name="Lee J.M."/>
            <person name="Cheong K."/>
            <person name="Shin H.S."/>
            <person name="Kim S.B."/>
            <person name="Han K."/>
            <person name="Lee J."/>
            <person name="Park M."/>
            <person name="Lee H.A."/>
            <person name="Lee H.Y."/>
            <person name="Lee Y."/>
            <person name="Oh S."/>
            <person name="Lee J.H."/>
            <person name="Choi E."/>
            <person name="Choi E."/>
            <person name="Lee S.E."/>
            <person name="Jeon J."/>
            <person name="Kim H."/>
            <person name="Choi G."/>
            <person name="Song H."/>
            <person name="Lee J."/>
            <person name="Lee S.C."/>
            <person name="Kwon J.K."/>
            <person name="Lee H.Y."/>
            <person name="Koo N."/>
            <person name="Hong Y."/>
            <person name="Kim R.W."/>
            <person name="Kang W.H."/>
            <person name="Huh J.H."/>
            <person name="Kang B.C."/>
            <person name="Yang T.J."/>
            <person name="Lee Y.H."/>
            <person name="Bennetzen J.L."/>
            <person name="Choi D."/>
        </authorList>
    </citation>
    <scope>NUCLEOTIDE SEQUENCE [LARGE SCALE GENOMIC DNA]</scope>
    <source>
        <strain evidence="3">cv. CM334</strain>
    </source>
</reference>
<dbReference type="Gramene" id="PHT83682">
    <property type="protein sequence ID" value="PHT83682"/>
    <property type="gene ID" value="T459_12125"/>
</dbReference>